<dbReference type="STRING" id="335541.Swol_2251"/>
<name>Q0AUR2_SYNWW</name>
<dbReference type="HOGENOM" id="CLU_036902_17_3_9"/>
<dbReference type="Proteomes" id="UP000001968">
    <property type="component" value="Chromosome"/>
</dbReference>
<protein>
    <submittedName>
        <fullName evidence="1">Transposase</fullName>
    </submittedName>
</protein>
<evidence type="ECO:0000313" key="1">
    <source>
        <dbReference type="EMBL" id="ABI69542.1"/>
    </source>
</evidence>
<sequence>MKNTQNQKISQIKFETLVVGIDIGKETHYARAFDYRGMELARLLSSLHQTRDRKTGEIFWVIRRLQLLFWIA</sequence>
<accession>Q0AUR2</accession>
<keyword evidence="2" id="KW-1185">Reference proteome</keyword>
<dbReference type="KEGG" id="swo:Swol_2251"/>
<dbReference type="AlphaFoldDB" id="Q0AUR2"/>
<dbReference type="EMBL" id="CP000448">
    <property type="protein sequence ID" value="ABI69542.1"/>
    <property type="molecule type" value="Genomic_DNA"/>
</dbReference>
<evidence type="ECO:0000313" key="2">
    <source>
        <dbReference type="Proteomes" id="UP000001968"/>
    </source>
</evidence>
<organism evidence="1 2">
    <name type="scientific">Syntrophomonas wolfei subsp. wolfei (strain DSM 2245B / Goettingen)</name>
    <dbReference type="NCBI Taxonomy" id="335541"/>
    <lineage>
        <taxon>Bacteria</taxon>
        <taxon>Bacillati</taxon>
        <taxon>Bacillota</taxon>
        <taxon>Clostridia</taxon>
        <taxon>Eubacteriales</taxon>
        <taxon>Syntrophomonadaceae</taxon>
        <taxon>Syntrophomonas</taxon>
    </lineage>
</organism>
<gene>
    <name evidence="1" type="ordered locus">Swol_2251</name>
</gene>
<proteinExistence type="predicted"/>
<reference evidence="2" key="1">
    <citation type="journal article" date="2010" name="Environ. Microbiol.">
        <title>The genome of Syntrophomonas wolfei: new insights into syntrophic metabolism and biohydrogen production.</title>
        <authorList>
            <person name="Sieber J.R."/>
            <person name="Sims D.R."/>
            <person name="Han C."/>
            <person name="Kim E."/>
            <person name="Lykidis A."/>
            <person name="Lapidus A.L."/>
            <person name="McDonnald E."/>
            <person name="Rohlin L."/>
            <person name="Culley D.E."/>
            <person name="Gunsalus R."/>
            <person name="McInerney M.J."/>
        </authorList>
    </citation>
    <scope>NUCLEOTIDE SEQUENCE [LARGE SCALE GENOMIC DNA]</scope>
    <source>
        <strain evidence="2">DSM 2245B / Goettingen</strain>
    </source>
</reference>
<dbReference type="eggNOG" id="COG3547">
    <property type="taxonomic scope" value="Bacteria"/>
</dbReference>